<dbReference type="InterPro" id="IPR013815">
    <property type="entry name" value="ATP_grasp_subdomain_1"/>
</dbReference>
<feature type="domain" description="Pyruvate phosphate dikinase AMP/ATP-binding" evidence="2">
    <location>
        <begin position="897"/>
        <end position="1177"/>
    </location>
</feature>
<dbReference type="Gene3D" id="3.50.30.10">
    <property type="entry name" value="Phosphohistidine domain"/>
    <property type="match status" value="1"/>
</dbReference>
<dbReference type="PANTHER" id="PTHR22931:SF9">
    <property type="entry name" value="PYRUVATE, PHOSPHATE DIKINASE 1, CHLOROPLASTIC"/>
    <property type="match status" value="1"/>
</dbReference>
<reference evidence="3" key="1">
    <citation type="journal article" date="2020" name="mSystems">
        <title>Genome- and Community-Level Interaction Insights into Carbon Utilization and Element Cycling Functions of Hydrothermarchaeota in Hydrothermal Sediment.</title>
        <authorList>
            <person name="Zhou Z."/>
            <person name="Liu Y."/>
            <person name="Xu W."/>
            <person name="Pan J."/>
            <person name="Luo Z.H."/>
            <person name="Li M."/>
        </authorList>
    </citation>
    <scope>NUCLEOTIDE SEQUENCE [LARGE SCALE GENOMIC DNA]</scope>
    <source>
        <strain evidence="3">SpSt-106</strain>
    </source>
</reference>
<gene>
    <name evidence="3" type="ORF">ENM15_00855</name>
</gene>
<dbReference type="EMBL" id="DRWR01000016">
    <property type="protein sequence ID" value="HHQ15368.1"/>
    <property type="molecule type" value="Genomic_DNA"/>
</dbReference>
<sequence length="1386" mass="163234">MSERFTSKALLINLTHTFVEEVQYEPQYNIFLEIFSNFPALKNQIKLLLREIFHPYKNNYIVLEEFRSFILKNLPLLLKHEQKIQGYWLTFDILFRFFGEEEDLNIKTAETIFSVLDKTVDLIDEDTFKEISPILKEILKALTNLPEKYFLNFLENYYSFKKLISKYTHFYLSSELEKVCRDLLTRSYIFTYNLWKKFVEKDIDKLEPSHIKERFILKTSYFSELIDKLITSNLSLTYLLKLPDHLDLLRELKILINFINSLDNSVFPEEKKILFLFKLIEAPILKLIHEELIREVNKNLIYLIDLKPSQNLDEFLIQFFKILKEKLYLYPWTALECIKNIGICILNKKDVYLIEVLINEIIKFGFQPPQIKGIDVNWRIKQNSNHLLNIKTWLDIFKVNPEWCSSLLSALILNLKLYGVSIKDTDLFQREITHLLNSPIKPVYNLVKQFCKVLPIYYNEIGAEGLIRDLSTEVDEVFQRKDSLIHFLRKFIHIENSSLAVDFIKDILNYWLTFDGNLIKKYLPKEVYERVVNQEKEYHLRMQNLVKLLIEKSGKEDLELILTEGLNQIKAYIDEINFDQVYKNKLYLVIYLYKLEHQKYYGVLEDIDTFLAQYSVDEFPFLSELKDLLLSRKIETEKKIDKLLIWLKDLKENIILSSEKFTPIEQILIKRHIAVDIPSMYGRYKEKKFDALGLTFRIEYLINNLFEKLLDHFDLSFITKASFFRILKILKLFRRALYIDGILSQKFDTYLNLLESSLKSYPLSYKQYLDIFRGLIDGVQHIIQAYYVSPFLKVFPLVFEALSPEDILEKYKRCFKNLHNREEAYFCISEVIIREIIDNGFVLKYLDKFLKKIYYLFSSYLERIEIEDLNLLMSYDSRRTLSLIHKPNHFVNDLLYLGSKGYNLTILAKEENISVRIPYGFILTTEIFRCYKLIKKYRELWEDYEAKIREHVKILENLTNKKFGDKKNPLLFSIRSGSALSMPGMMSTLLNVGVNGEIIEGLAETSKNPWFAWDTYRRFIQSWAMCYGIPRDFFNNLMREHKRKYKVKKKKDFAGEQMRELALLYRTSVGKLGVYIIDDPWEQLFKGIELIFNSWHNYKANAYREIMQLSEEWGTAVIVQQMVFGNKTLSSGTGVTLTTPPVGKFPRIILWGDYTPYNQGEDIVSGLVNAYPISLEQKKIENREGPSLEEAFPEIYKALLKFAYYLVYEKEWGHQEIEFTFESEAPEDLYILQVRDIILREEKDIPFFDKKLLEGLEVIGKGIGVSGGFISGRIVFSLEDILELKSNNEPLILLRYDTVPDNIKEISLVNGILTARGGQTSHAAIVASRLGKVCVVGCENLSINDFKKEAKINGYILKLGDWITLNGISGQIFKGKIEELAKNREK</sequence>
<dbReference type="SUPFAM" id="SSF52009">
    <property type="entry name" value="Phosphohistidine domain"/>
    <property type="match status" value="1"/>
</dbReference>
<dbReference type="PANTHER" id="PTHR22931">
    <property type="entry name" value="PHOSPHOENOLPYRUVATE DIKINASE-RELATED"/>
    <property type="match status" value="1"/>
</dbReference>
<dbReference type="InterPro" id="IPR002192">
    <property type="entry name" value="PPDK_AMP/ATP-bd"/>
</dbReference>
<protein>
    <submittedName>
        <fullName evidence="3">Phosphoenolpyruvate synthase</fullName>
    </submittedName>
</protein>
<accession>A0A7V5XFK5</accession>
<dbReference type="InterPro" id="IPR008279">
    <property type="entry name" value="PEP-util_enz_mobile_dom"/>
</dbReference>
<dbReference type="InterPro" id="IPR036637">
    <property type="entry name" value="Phosphohistidine_dom_sf"/>
</dbReference>
<feature type="domain" description="PEP-utilising enzyme mobile" evidence="1">
    <location>
        <begin position="1289"/>
        <end position="1370"/>
    </location>
</feature>
<dbReference type="Gene3D" id="3.30.1490.20">
    <property type="entry name" value="ATP-grasp fold, A domain"/>
    <property type="match status" value="1"/>
</dbReference>
<evidence type="ECO:0000259" key="1">
    <source>
        <dbReference type="Pfam" id="PF00391"/>
    </source>
</evidence>
<evidence type="ECO:0000259" key="2">
    <source>
        <dbReference type="Pfam" id="PF01326"/>
    </source>
</evidence>
<dbReference type="Gene3D" id="1.20.80.30">
    <property type="match status" value="1"/>
</dbReference>
<dbReference type="GO" id="GO:0050242">
    <property type="term" value="F:pyruvate, phosphate dikinase activity"/>
    <property type="evidence" value="ECO:0007669"/>
    <property type="project" value="InterPro"/>
</dbReference>
<dbReference type="SUPFAM" id="SSF56059">
    <property type="entry name" value="Glutathione synthetase ATP-binding domain-like"/>
    <property type="match status" value="1"/>
</dbReference>
<dbReference type="GO" id="GO:0005524">
    <property type="term" value="F:ATP binding"/>
    <property type="evidence" value="ECO:0007669"/>
    <property type="project" value="InterPro"/>
</dbReference>
<name>A0A7V5XFK5_9BACT</name>
<dbReference type="InterPro" id="IPR010121">
    <property type="entry name" value="Pyruvate_phosphate_dikinase"/>
</dbReference>
<organism evidence="3">
    <name type="scientific">Thermodesulfobacterium geofontis</name>
    <dbReference type="NCBI Taxonomy" id="1295609"/>
    <lineage>
        <taxon>Bacteria</taxon>
        <taxon>Pseudomonadati</taxon>
        <taxon>Thermodesulfobacteriota</taxon>
        <taxon>Thermodesulfobacteria</taxon>
        <taxon>Thermodesulfobacteriales</taxon>
        <taxon>Thermodesulfobacteriaceae</taxon>
        <taxon>Thermodesulfobacterium</taxon>
    </lineage>
</organism>
<evidence type="ECO:0000313" key="3">
    <source>
        <dbReference type="EMBL" id="HHQ15368.1"/>
    </source>
</evidence>
<dbReference type="GO" id="GO:0016301">
    <property type="term" value="F:kinase activity"/>
    <property type="evidence" value="ECO:0007669"/>
    <property type="project" value="InterPro"/>
</dbReference>
<dbReference type="Pfam" id="PF01326">
    <property type="entry name" value="PPDK_N"/>
    <property type="match status" value="1"/>
</dbReference>
<dbReference type="Pfam" id="PF00391">
    <property type="entry name" value="PEP-utilizers"/>
    <property type="match status" value="1"/>
</dbReference>
<comment type="caution">
    <text evidence="3">The sequence shown here is derived from an EMBL/GenBank/DDBJ whole genome shotgun (WGS) entry which is preliminary data.</text>
</comment>
<keyword evidence="3" id="KW-0670">Pyruvate</keyword>
<proteinExistence type="predicted"/>
<dbReference type="Gene3D" id="3.30.470.20">
    <property type="entry name" value="ATP-grasp fold, B domain"/>
    <property type="match status" value="1"/>
</dbReference>